<dbReference type="PANTHER" id="PTHR35340">
    <property type="entry name" value="PQQ ENZYME REPEAT PROTEIN-RELATED"/>
    <property type="match status" value="1"/>
</dbReference>
<dbReference type="InterPro" id="IPR039535">
    <property type="entry name" value="ASST-like"/>
</dbReference>
<feature type="transmembrane region" description="Helical" evidence="2">
    <location>
        <begin position="558"/>
        <end position="578"/>
    </location>
</feature>
<dbReference type="PANTHER" id="PTHR35340:SF5">
    <property type="entry name" value="ASST-DOMAIN-CONTAINING PROTEIN"/>
    <property type="match status" value="1"/>
</dbReference>
<proteinExistence type="predicted"/>
<evidence type="ECO:0000313" key="5">
    <source>
        <dbReference type="Proteomes" id="UP001056384"/>
    </source>
</evidence>
<name>A0A9Q9EKQ4_9PEZI</name>
<keyword evidence="2" id="KW-1133">Transmembrane helix</keyword>
<feature type="chain" id="PRO_5040272274" evidence="3">
    <location>
        <begin position="20"/>
        <end position="664"/>
    </location>
</feature>
<evidence type="ECO:0000256" key="3">
    <source>
        <dbReference type="SAM" id="SignalP"/>
    </source>
</evidence>
<evidence type="ECO:0000256" key="2">
    <source>
        <dbReference type="SAM" id="Phobius"/>
    </source>
</evidence>
<evidence type="ECO:0000256" key="1">
    <source>
        <dbReference type="SAM" id="MobiDB-lite"/>
    </source>
</evidence>
<dbReference type="Pfam" id="PF14269">
    <property type="entry name" value="Arylsulfotran_2"/>
    <property type="match status" value="1"/>
</dbReference>
<keyword evidence="2" id="KW-0812">Transmembrane</keyword>
<keyword evidence="3" id="KW-0732">Signal</keyword>
<dbReference type="EMBL" id="CP099422">
    <property type="protein sequence ID" value="USW53537.1"/>
    <property type="molecule type" value="Genomic_DNA"/>
</dbReference>
<feature type="compositionally biased region" description="Acidic residues" evidence="1">
    <location>
        <begin position="534"/>
        <end position="545"/>
    </location>
</feature>
<protein>
    <submittedName>
        <fullName evidence="4">Arylsulfotransferase</fullName>
    </submittedName>
</protein>
<dbReference type="Proteomes" id="UP001056384">
    <property type="component" value="Chromosome 5"/>
</dbReference>
<dbReference type="InterPro" id="IPR053143">
    <property type="entry name" value="Arylsulfate_ST"/>
</dbReference>
<reference evidence="4" key="1">
    <citation type="submission" date="2022-06" db="EMBL/GenBank/DDBJ databases">
        <title>Complete genome sequences of two strains of the flax pathogen Septoria linicola.</title>
        <authorList>
            <person name="Lapalu N."/>
            <person name="Simon A."/>
            <person name="Demenou B."/>
            <person name="Paumier D."/>
            <person name="Guillot M.-P."/>
            <person name="Gout L."/>
            <person name="Valade R."/>
        </authorList>
    </citation>
    <scope>NUCLEOTIDE SEQUENCE</scope>
    <source>
        <strain evidence="4">SE15195</strain>
    </source>
</reference>
<evidence type="ECO:0000313" key="4">
    <source>
        <dbReference type="EMBL" id="USW53537.1"/>
    </source>
</evidence>
<accession>A0A9Q9EKQ4</accession>
<keyword evidence="5" id="KW-1185">Reference proteome</keyword>
<dbReference type="AlphaFoldDB" id="A0A9Q9EKQ4"/>
<keyword evidence="2" id="KW-0472">Membrane</keyword>
<organism evidence="4 5">
    <name type="scientific">Septoria linicola</name>
    <dbReference type="NCBI Taxonomy" id="215465"/>
    <lineage>
        <taxon>Eukaryota</taxon>
        <taxon>Fungi</taxon>
        <taxon>Dikarya</taxon>
        <taxon>Ascomycota</taxon>
        <taxon>Pezizomycotina</taxon>
        <taxon>Dothideomycetes</taxon>
        <taxon>Dothideomycetidae</taxon>
        <taxon>Mycosphaerellales</taxon>
        <taxon>Mycosphaerellaceae</taxon>
        <taxon>Septoria</taxon>
    </lineage>
</organism>
<gene>
    <name evidence="4" type="ORF">Slin15195_G068560</name>
</gene>
<feature type="signal peptide" evidence="3">
    <location>
        <begin position="1"/>
        <end position="19"/>
    </location>
</feature>
<sequence>MCFLRLAILFSFLSGHAIADQTPFYANSQYNDAQYGDYVTQTFKSNPQITAVPIINFMKPFTNCDDGSYLMIAPRGNVAEATPMVLDVTGSPVWVATQSYGQVYNLQVQIYKDEPFLTFWAGNDAVGGHGIGEYFMLDQQYRERYRIEAANRLGADLHVFTITAEGTALISIYDKKAADIDSVVGHHRRGWIWDSIFQEIDLETGEAVFEWHASDHIDVSKSYTSINAAEEYDPWDVYHLNSVEKDDLGNYLISARYLRALLYIDGKTGDVLWQLGGKDNAFIDLSQGEATKFLGQHDAHFLYKDGKKYITFFDNKADWDHQMDEQSKGTRIEINLDSMTARLDAAMYDPTTNILSSSQGSYQTLPNGHVVLGYGFNGAMAEFSEDGELLCDAYFQPSSTFGSGNVQSYRNLRFNWTGYPSTAPDFALDGRVLYMSWNGATEVVTWLLLGSDTDERELSSVKTLRSRAVQDVLVLDKMGFETRHEIPFNEALRRFVRVVALDKEGRALGTSQIVDIGYLATAEPKTSQHGEAIEAVDDPESSESDQTDRVSRLGDSQILVAFGVLAGLSGVLVLVLAFGKKKILCPWHATGSILDLEKAPALVQHPASRLAVFLRQVRQTLPGLRARDDFTDTSAREGLLGDRGYSQAVIQRPIASIGVVEPRM</sequence>
<feature type="region of interest" description="Disordered" evidence="1">
    <location>
        <begin position="525"/>
        <end position="548"/>
    </location>
</feature>